<evidence type="ECO:0000313" key="1">
    <source>
        <dbReference type="EMBL" id="GLX82114.1"/>
    </source>
</evidence>
<keyword evidence="2" id="KW-1185">Reference proteome</keyword>
<name>A0ABQ6H3N0_9GAMM</name>
<evidence type="ECO:0000313" key="2">
    <source>
        <dbReference type="Proteomes" id="UP001157133"/>
    </source>
</evidence>
<dbReference type="Gene3D" id="1.50.10.20">
    <property type="match status" value="1"/>
</dbReference>
<organism evidence="1 2">
    <name type="scientific">Thalassotalea eurytherma</name>
    <dbReference type="NCBI Taxonomy" id="1144278"/>
    <lineage>
        <taxon>Bacteria</taxon>
        <taxon>Pseudomonadati</taxon>
        <taxon>Pseudomonadota</taxon>
        <taxon>Gammaproteobacteria</taxon>
        <taxon>Alteromonadales</taxon>
        <taxon>Colwelliaceae</taxon>
        <taxon>Thalassotalea</taxon>
    </lineage>
</organism>
<accession>A0ABQ6H3N0</accession>
<gene>
    <name evidence="1" type="ORF">theurythT_15660</name>
</gene>
<protein>
    <submittedName>
        <fullName evidence="1">Uncharacterized protein</fullName>
    </submittedName>
</protein>
<dbReference type="EMBL" id="BSSU01000007">
    <property type="protein sequence ID" value="GLX82114.1"/>
    <property type="molecule type" value="Genomic_DNA"/>
</dbReference>
<dbReference type="SUPFAM" id="SSF48208">
    <property type="entry name" value="Six-hairpin glycosidases"/>
    <property type="match status" value="1"/>
</dbReference>
<dbReference type="InterPro" id="IPR008928">
    <property type="entry name" value="6-hairpin_glycosidase_sf"/>
</dbReference>
<reference evidence="1 2" key="1">
    <citation type="submission" date="2023-03" db="EMBL/GenBank/DDBJ databases">
        <title>Draft genome sequence of Thalassotalea eurytherma JCM 18482T.</title>
        <authorList>
            <person name="Sawabe T."/>
        </authorList>
    </citation>
    <scope>NUCLEOTIDE SEQUENCE [LARGE SCALE GENOMIC DNA]</scope>
    <source>
        <strain evidence="1 2">JCM 18482</strain>
    </source>
</reference>
<comment type="caution">
    <text evidence="1">The sequence shown here is derived from an EMBL/GenBank/DDBJ whole genome shotgun (WGS) entry which is preliminary data.</text>
</comment>
<proteinExistence type="predicted"/>
<dbReference type="Proteomes" id="UP001157133">
    <property type="component" value="Unassembled WGS sequence"/>
</dbReference>
<sequence>MLEVPIKINEHGNTRSKDQLITFSFPIQNGEVFDLSNYAVIDPQGQLYSSEFLPLSVWPNGSLKWVRCNFILPQNADIKRAFIKSAPEFHSNNCILPKVEKRETAQEVTFSLDNRLFSFSKTTLMCHEIPFTPFFCDSDLVHWDAVVTSLTTKQTSFIAEAEYSGKLDSSSGNFLNFVCRFFINFIENIVKVEFVIHNPKPMVHHQGKWDLGNENSVLFSELSLNLENITDSKLTLNDLPDKTLTGDFSLYQASSGGDNWQSDSHVNSQNENVLPFRGYKLNAIDSIDGLRAEPTLSAKHNANPLAVRVEQFWQNFPKKLELNNERLTIGLFPKSEHGLHELQPGEKKTHVIHFDLTPCQAAPNAKKTEIAVCQSYLINSAVIQNLGSEHDQELQNIIKLGLNGEDNFFAKREVIDEYGWRNFGELFADHEAAEFDGNDEMISHYNNQYDPLLGFLKQYLLTGNKQWLELANDLTQHVKDIDIYQTELDKPEYNNGLFWHTDHYVPAKTSSHRTYSKLQQSDVYEDHAGGGGPGGQHCYTSGLMLHYFLTGDETSKQSVIKLTDWIGNFYDGTGTVGELLISIKNKALPGYKNKLTGQYPLDRGTGHFIVALLDSYELTGAQSYLDKASLVIKNTASPSEDLSLRELDNIEASWFYTVYLQAVIRYLEIKRSIGQFDESFAYSDSLLAHFAQWMLENEQPYLNTPEKLEYPNHTWVAQDLRKANILYTASELCMDNDVSLKLFEKAEYFYHYVHNELKNEPTNTYTRILVLLMQNVGARSRYFLNKNLNKAMNIEHSKQKYLYASSSNNHVATFLATLAKTSLKKEVQWLATRNAKFKKLAERLN</sequence>